<sequence>MSTERFDKVIARADRVMRQLDERDGAVREAARRERERVNADMMRRIGRVGVAIGVISLLTIVIGIITPIGMFGFLAAVGVAIGIAALLAFMPSGKSNATAPTADLPNGQMVQRFDSYIYRQRPALPAPARAELDAISRILPSLKQTLERIDDLNPDAQDARRLMSMHLPGLIDRYVNVPPAYRNQRDGEDVSVDERLVEGLHAGRGALEEISEKLARSDVAALETQGRFIKSRYGQERIDS</sequence>
<dbReference type="RefSeq" id="WP_187709490.1">
    <property type="nucleotide sequence ID" value="NZ_CP060782.1"/>
</dbReference>
<feature type="transmembrane region" description="Helical" evidence="1">
    <location>
        <begin position="46"/>
        <end position="66"/>
    </location>
</feature>
<dbReference type="EMBL" id="CP060782">
    <property type="protein sequence ID" value="QNP46537.1"/>
    <property type="molecule type" value="Genomic_DNA"/>
</dbReference>
<name>A0ABX6T9J0_9SPHN</name>
<keyword evidence="3" id="KW-1185">Reference proteome</keyword>
<feature type="transmembrane region" description="Helical" evidence="1">
    <location>
        <begin position="72"/>
        <end position="91"/>
    </location>
</feature>
<reference evidence="2 3" key="1">
    <citation type="submission" date="2020-08" db="EMBL/GenBank/DDBJ databases">
        <title>Genome sequence of Sphingomonas sediminicola KACC 15039T.</title>
        <authorList>
            <person name="Hyun D.-W."/>
            <person name="Bae J.-W."/>
        </authorList>
    </citation>
    <scope>NUCLEOTIDE SEQUENCE [LARGE SCALE GENOMIC DNA]</scope>
    <source>
        <strain evidence="2 3">KACC 15039</strain>
    </source>
</reference>
<keyword evidence="1" id="KW-0472">Membrane</keyword>
<organism evidence="2 3">
    <name type="scientific">Sphingomonas sediminicola</name>
    <dbReference type="NCBI Taxonomy" id="386874"/>
    <lineage>
        <taxon>Bacteria</taxon>
        <taxon>Pseudomonadati</taxon>
        <taxon>Pseudomonadota</taxon>
        <taxon>Alphaproteobacteria</taxon>
        <taxon>Sphingomonadales</taxon>
        <taxon>Sphingomonadaceae</taxon>
        <taxon>Sphingomonas</taxon>
    </lineage>
</organism>
<proteinExistence type="predicted"/>
<evidence type="ECO:0000313" key="2">
    <source>
        <dbReference type="EMBL" id="QNP46537.1"/>
    </source>
</evidence>
<evidence type="ECO:0000256" key="1">
    <source>
        <dbReference type="SAM" id="Phobius"/>
    </source>
</evidence>
<gene>
    <name evidence="2" type="ORF">H9L14_05225</name>
</gene>
<keyword evidence="1" id="KW-1133">Transmembrane helix</keyword>
<evidence type="ECO:0008006" key="4">
    <source>
        <dbReference type="Google" id="ProtNLM"/>
    </source>
</evidence>
<accession>A0ABX6T9J0</accession>
<dbReference type="Proteomes" id="UP000516105">
    <property type="component" value="Chromosome"/>
</dbReference>
<evidence type="ECO:0000313" key="3">
    <source>
        <dbReference type="Proteomes" id="UP000516105"/>
    </source>
</evidence>
<protein>
    <recommendedName>
        <fullName evidence="4">DUF2207 domain-containing protein</fullName>
    </recommendedName>
</protein>
<keyword evidence="1" id="KW-0812">Transmembrane</keyword>